<feature type="region of interest" description="Disordered" evidence="1">
    <location>
        <begin position="52"/>
        <end position="91"/>
    </location>
</feature>
<gene>
    <name evidence="2" type="ORF">B0T22DRAFT_509317</name>
</gene>
<organism evidence="2 3">
    <name type="scientific">Podospora appendiculata</name>
    <dbReference type="NCBI Taxonomy" id="314037"/>
    <lineage>
        <taxon>Eukaryota</taxon>
        <taxon>Fungi</taxon>
        <taxon>Dikarya</taxon>
        <taxon>Ascomycota</taxon>
        <taxon>Pezizomycotina</taxon>
        <taxon>Sordariomycetes</taxon>
        <taxon>Sordariomycetidae</taxon>
        <taxon>Sordariales</taxon>
        <taxon>Podosporaceae</taxon>
        <taxon>Podospora</taxon>
    </lineage>
</organism>
<feature type="region of interest" description="Disordered" evidence="1">
    <location>
        <begin position="1"/>
        <end position="34"/>
    </location>
</feature>
<dbReference type="AlphaFoldDB" id="A0AAE1CIP7"/>
<sequence length="261" mass="27436">MYGTYGTDAGSPPPGGLSPTTSDRSPAVSGSGRQQLLSFLELEMVVGHKPITMSSPETGVLPKSDGPRNPFSSPPSTIISPGVPLAGRQASPRMHGRLEPRHATSVPEPLPLPASVITEASFFPPSPSSCSSPPPTPTETHTTVTTAINHPSSTSTTDLTAYYLITANDPSPATAQFSLSNIYRGALTAITQSSLAIYDFAQRCAAERQAADLTTAMPSRHMVSLMLLEAANIKRKLEDVRAIVRDIEAEKREGGAGTGLE</sequence>
<evidence type="ECO:0000313" key="2">
    <source>
        <dbReference type="EMBL" id="KAK3695830.1"/>
    </source>
</evidence>
<reference evidence="2" key="2">
    <citation type="submission" date="2023-06" db="EMBL/GenBank/DDBJ databases">
        <authorList>
            <consortium name="Lawrence Berkeley National Laboratory"/>
            <person name="Haridas S."/>
            <person name="Hensen N."/>
            <person name="Bonometti L."/>
            <person name="Westerberg I."/>
            <person name="Brannstrom I.O."/>
            <person name="Guillou S."/>
            <person name="Cros-Aarteil S."/>
            <person name="Calhoun S."/>
            <person name="Kuo A."/>
            <person name="Mondo S."/>
            <person name="Pangilinan J."/>
            <person name="Riley R."/>
            <person name="Labutti K."/>
            <person name="Andreopoulos B."/>
            <person name="Lipzen A."/>
            <person name="Chen C."/>
            <person name="Yanf M."/>
            <person name="Daum C."/>
            <person name="Ng V."/>
            <person name="Clum A."/>
            <person name="Steindorff A."/>
            <person name="Ohm R."/>
            <person name="Martin F."/>
            <person name="Silar P."/>
            <person name="Natvig D."/>
            <person name="Lalanne C."/>
            <person name="Gautier V."/>
            <person name="Ament-Velasquez S.L."/>
            <person name="Kruys A."/>
            <person name="Hutchinson M.I."/>
            <person name="Powell A.J."/>
            <person name="Barry K."/>
            <person name="Miller A.N."/>
            <person name="Grigoriev I.V."/>
            <person name="Debuchy R."/>
            <person name="Gladieux P."/>
            <person name="Thoren M.H."/>
            <person name="Johannesson H."/>
        </authorList>
    </citation>
    <scope>NUCLEOTIDE SEQUENCE</scope>
    <source>
        <strain evidence="2">CBS 314.62</strain>
    </source>
</reference>
<reference evidence="2" key="1">
    <citation type="journal article" date="2023" name="Mol. Phylogenet. Evol.">
        <title>Genome-scale phylogeny and comparative genomics of the fungal order Sordariales.</title>
        <authorList>
            <person name="Hensen N."/>
            <person name="Bonometti L."/>
            <person name="Westerberg I."/>
            <person name="Brannstrom I.O."/>
            <person name="Guillou S."/>
            <person name="Cros-Aarteil S."/>
            <person name="Calhoun S."/>
            <person name="Haridas S."/>
            <person name="Kuo A."/>
            <person name="Mondo S."/>
            <person name="Pangilinan J."/>
            <person name="Riley R."/>
            <person name="LaButti K."/>
            <person name="Andreopoulos B."/>
            <person name="Lipzen A."/>
            <person name="Chen C."/>
            <person name="Yan M."/>
            <person name="Daum C."/>
            <person name="Ng V."/>
            <person name="Clum A."/>
            <person name="Steindorff A."/>
            <person name="Ohm R.A."/>
            <person name="Martin F."/>
            <person name="Silar P."/>
            <person name="Natvig D.O."/>
            <person name="Lalanne C."/>
            <person name="Gautier V."/>
            <person name="Ament-Velasquez S.L."/>
            <person name="Kruys A."/>
            <person name="Hutchinson M.I."/>
            <person name="Powell A.J."/>
            <person name="Barry K."/>
            <person name="Miller A.N."/>
            <person name="Grigoriev I.V."/>
            <person name="Debuchy R."/>
            <person name="Gladieux P."/>
            <person name="Hiltunen Thoren M."/>
            <person name="Johannesson H."/>
        </authorList>
    </citation>
    <scope>NUCLEOTIDE SEQUENCE</scope>
    <source>
        <strain evidence="2">CBS 314.62</strain>
    </source>
</reference>
<keyword evidence="3" id="KW-1185">Reference proteome</keyword>
<protein>
    <submittedName>
        <fullName evidence="2">Uncharacterized protein</fullName>
    </submittedName>
</protein>
<comment type="caution">
    <text evidence="2">The sequence shown here is derived from an EMBL/GenBank/DDBJ whole genome shotgun (WGS) entry which is preliminary data.</text>
</comment>
<feature type="compositionally biased region" description="Low complexity" evidence="1">
    <location>
        <begin position="70"/>
        <end position="81"/>
    </location>
</feature>
<dbReference type="Proteomes" id="UP001270362">
    <property type="component" value="Unassembled WGS sequence"/>
</dbReference>
<evidence type="ECO:0000256" key="1">
    <source>
        <dbReference type="SAM" id="MobiDB-lite"/>
    </source>
</evidence>
<accession>A0AAE1CIP7</accession>
<dbReference type="EMBL" id="JAULSO010000001">
    <property type="protein sequence ID" value="KAK3695830.1"/>
    <property type="molecule type" value="Genomic_DNA"/>
</dbReference>
<name>A0AAE1CIP7_9PEZI</name>
<evidence type="ECO:0000313" key="3">
    <source>
        <dbReference type="Proteomes" id="UP001270362"/>
    </source>
</evidence>
<proteinExistence type="predicted"/>